<protein>
    <recommendedName>
        <fullName evidence="8">Amino acid transporter transmembrane domain-containing protein</fullName>
    </recommendedName>
</protein>
<feature type="transmembrane region" description="Helical" evidence="7">
    <location>
        <begin position="348"/>
        <end position="369"/>
    </location>
</feature>
<dbReference type="PANTHER" id="PTHR22950">
    <property type="entry name" value="AMINO ACID TRANSPORTER"/>
    <property type="match status" value="1"/>
</dbReference>
<evidence type="ECO:0000256" key="6">
    <source>
        <dbReference type="SAM" id="MobiDB-lite"/>
    </source>
</evidence>
<organism evidence="9 10">
    <name type="scientific">Aspergillus versicolor CBS 583.65</name>
    <dbReference type="NCBI Taxonomy" id="1036611"/>
    <lineage>
        <taxon>Eukaryota</taxon>
        <taxon>Fungi</taxon>
        <taxon>Dikarya</taxon>
        <taxon>Ascomycota</taxon>
        <taxon>Pezizomycotina</taxon>
        <taxon>Eurotiomycetes</taxon>
        <taxon>Eurotiomycetidae</taxon>
        <taxon>Eurotiales</taxon>
        <taxon>Aspergillaceae</taxon>
        <taxon>Aspergillus</taxon>
        <taxon>Aspergillus subgen. Nidulantes</taxon>
    </lineage>
</organism>
<comment type="similarity">
    <text evidence="2">Belongs to the amino acid/polyamine transporter 2 family.</text>
</comment>
<feature type="domain" description="Amino acid transporter transmembrane" evidence="8">
    <location>
        <begin position="47"/>
        <end position="431"/>
    </location>
</feature>
<sequence>MQSYATHAEMKDATGRNTDPEKRDSEFVPDYENPFGNEETGEVKYRTLEWWQCGMIMIAETISLGILSLPSAMATLGLVPCIILIIGLGLVATYTGYVLGQFKLAYPHIHSMADAGEVMLGRFGREVLGAAQLLFLIFIMGSHILTFIVMMNTLTEHGTCSIVFGVVGLVISFVCCLPRTLRKVSWMSISSFASIVAAVLITMIAIGVQRPGSGHVDVTTSPAFYEAFLAVTNIVFAYAGHVAFFGFISEMKVPTEYPRTLYMLQGTNTTMYTVTAIVIYRYGGADVASPALGSTGPLLSKIAYGIAIPTIVIAGVINGHVACKYIYVRLFRGTDLMHQRSVRSIGTWVVIGLVLWTIAWIIAEAIPVFNDLLSLITALFASWFTYGMSGIFWLFLNKGRYTESKRKVFLTGVNLIIFAIGACLCGLGLYVSGKSIHDNPSSASFSCADNSE</sequence>
<feature type="transmembrane region" description="Helical" evidence="7">
    <location>
        <begin position="375"/>
        <end position="396"/>
    </location>
</feature>
<dbReference type="Pfam" id="PF01490">
    <property type="entry name" value="Aa_trans"/>
    <property type="match status" value="1"/>
</dbReference>
<feature type="transmembrane region" description="Helical" evidence="7">
    <location>
        <begin position="50"/>
        <end position="69"/>
    </location>
</feature>
<dbReference type="EMBL" id="KV878131">
    <property type="protein sequence ID" value="OJJ04339.1"/>
    <property type="molecule type" value="Genomic_DNA"/>
</dbReference>
<dbReference type="Gene3D" id="1.20.1740.10">
    <property type="entry name" value="Amino acid/polyamine transporter I"/>
    <property type="match status" value="1"/>
</dbReference>
<evidence type="ECO:0000256" key="3">
    <source>
        <dbReference type="ARBA" id="ARBA00022692"/>
    </source>
</evidence>
<keyword evidence="5 7" id="KW-0472">Membrane</keyword>
<evidence type="ECO:0000256" key="5">
    <source>
        <dbReference type="ARBA" id="ARBA00023136"/>
    </source>
</evidence>
<dbReference type="FunFam" id="1.20.1740.10:FF:000039">
    <property type="entry name" value="Neutral amino acid transporter (Eurofung)"/>
    <property type="match status" value="1"/>
</dbReference>
<evidence type="ECO:0000313" key="9">
    <source>
        <dbReference type="EMBL" id="OJJ04339.1"/>
    </source>
</evidence>
<dbReference type="GO" id="GO:0016020">
    <property type="term" value="C:membrane"/>
    <property type="evidence" value="ECO:0007669"/>
    <property type="project" value="UniProtKB-SubCell"/>
</dbReference>
<gene>
    <name evidence="9" type="ORF">ASPVEDRAFT_43813</name>
</gene>
<feature type="transmembrane region" description="Helical" evidence="7">
    <location>
        <begin position="408"/>
        <end position="431"/>
    </location>
</feature>
<dbReference type="AlphaFoldDB" id="A0A1L9PS50"/>
<feature type="transmembrane region" description="Helical" evidence="7">
    <location>
        <begin position="189"/>
        <end position="208"/>
    </location>
</feature>
<dbReference type="PANTHER" id="PTHR22950:SF668">
    <property type="entry name" value="AMINO ACID TRANSPORTER (EUROFUNG)"/>
    <property type="match status" value="1"/>
</dbReference>
<proteinExistence type="inferred from homology"/>
<dbReference type="InterPro" id="IPR013057">
    <property type="entry name" value="AA_transpt_TM"/>
</dbReference>
<feature type="transmembrane region" description="Helical" evidence="7">
    <location>
        <begin position="302"/>
        <end position="327"/>
    </location>
</feature>
<dbReference type="OrthoDB" id="294730at2759"/>
<evidence type="ECO:0000256" key="4">
    <source>
        <dbReference type="ARBA" id="ARBA00022989"/>
    </source>
</evidence>
<feature type="transmembrane region" description="Helical" evidence="7">
    <location>
        <begin position="127"/>
        <end position="150"/>
    </location>
</feature>
<evidence type="ECO:0000256" key="7">
    <source>
        <dbReference type="SAM" id="Phobius"/>
    </source>
</evidence>
<dbReference type="Proteomes" id="UP000184073">
    <property type="component" value="Unassembled WGS sequence"/>
</dbReference>
<evidence type="ECO:0000256" key="2">
    <source>
        <dbReference type="ARBA" id="ARBA00008066"/>
    </source>
</evidence>
<dbReference type="STRING" id="1036611.A0A1L9PS50"/>
<dbReference type="GeneID" id="63728424"/>
<feature type="region of interest" description="Disordered" evidence="6">
    <location>
        <begin position="1"/>
        <end position="33"/>
    </location>
</feature>
<keyword evidence="10" id="KW-1185">Reference proteome</keyword>
<dbReference type="GO" id="GO:0015179">
    <property type="term" value="F:L-amino acid transmembrane transporter activity"/>
    <property type="evidence" value="ECO:0007669"/>
    <property type="project" value="TreeGrafter"/>
</dbReference>
<evidence type="ECO:0000313" key="10">
    <source>
        <dbReference type="Proteomes" id="UP000184073"/>
    </source>
</evidence>
<feature type="compositionally biased region" description="Basic and acidic residues" evidence="6">
    <location>
        <begin position="8"/>
        <end position="26"/>
    </location>
</feature>
<evidence type="ECO:0000259" key="8">
    <source>
        <dbReference type="Pfam" id="PF01490"/>
    </source>
</evidence>
<name>A0A1L9PS50_ASPVE</name>
<feature type="transmembrane region" description="Helical" evidence="7">
    <location>
        <begin position="260"/>
        <end position="282"/>
    </location>
</feature>
<comment type="subcellular location">
    <subcellularLocation>
        <location evidence="1">Membrane</location>
        <topology evidence="1">Multi-pass membrane protein</topology>
    </subcellularLocation>
</comment>
<dbReference type="VEuPathDB" id="FungiDB:ASPVEDRAFT_43813"/>
<accession>A0A1L9PS50</accession>
<feature type="transmembrane region" description="Helical" evidence="7">
    <location>
        <begin position="156"/>
        <end position="177"/>
    </location>
</feature>
<feature type="transmembrane region" description="Helical" evidence="7">
    <location>
        <begin position="228"/>
        <end position="248"/>
    </location>
</feature>
<reference evidence="10" key="1">
    <citation type="journal article" date="2017" name="Genome Biol.">
        <title>Comparative genomics reveals high biological diversity and specific adaptations in the industrially and medically important fungal genus Aspergillus.</title>
        <authorList>
            <person name="de Vries R.P."/>
            <person name="Riley R."/>
            <person name="Wiebenga A."/>
            <person name="Aguilar-Osorio G."/>
            <person name="Amillis S."/>
            <person name="Uchima C.A."/>
            <person name="Anderluh G."/>
            <person name="Asadollahi M."/>
            <person name="Askin M."/>
            <person name="Barry K."/>
            <person name="Battaglia E."/>
            <person name="Bayram O."/>
            <person name="Benocci T."/>
            <person name="Braus-Stromeyer S.A."/>
            <person name="Caldana C."/>
            <person name="Canovas D."/>
            <person name="Cerqueira G.C."/>
            <person name="Chen F."/>
            <person name="Chen W."/>
            <person name="Choi C."/>
            <person name="Clum A."/>
            <person name="Dos Santos R.A."/>
            <person name="Damasio A.R."/>
            <person name="Diallinas G."/>
            <person name="Emri T."/>
            <person name="Fekete E."/>
            <person name="Flipphi M."/>
            <person name="Freyberg S."/>
            <person name="Gallo A."/>
            <person name="Gournas C."/>
            <person name="Habgood R."/>
            <person name="Hainaut M."/>
            <person name="Harispe M.L."/>
            <person name="Henrissat B."/>
            <person name="Hilden K.S."/>
            <person name="Hope R."/>
            <person name="Hossain A."/>
            <person name="Karabika E."/>
            <person name="Karaffa L."/>
            <person name="Karanyi Z."/>
            <person name="Krasevec N."/>
            <person name="Kuo A."/>
            <person name="Kusch H."/>
            <person name="LaButti K."/>
            <person name="Lagendijk E.L."/>
            <person name="Lapidus A."/>
            <person name="Levasseur A."/>
            <person name="Lindquist E."/>
            <person name="Lipzen A."/>
            <person name="Logrieco A.F."/>
            <person name="MacCabe A."/>
            <person name="Maekelae M.R."/>
            <person name="Malavazi I."/>
            <person name="Melin P."/>
            <person name="Meyer V."/>
            <person name="Mielnichuk N."/>
            <person name="Miskei M."/>
            <person name="Molnar A.P."/>
            <person name="Mule G."/>
            <person name="Ngan C.Y."/>
            <person name="Orejas M."/>
            <person name="Orosz E."/>
            <person name="Ouedraogo J.P."/>
            <person name="Overkamp K.M."/>
            <person name="Park H.-S."/>
            <person name="Perrone G."/>
            <person name="Piumi F."/>
            <person name="Punt P.J."/>
            <person name="Ram A.F."/>
            <person name="Ramon A."/>
            <person name="Rauscher S."/>
            <person name="Record E."/>
            <person name="Riano-Pachon D.M."/>
            <person name="Robert V."/>
            <person name="Roehrig J."/>
            <person name="Ruller R."/>
            <person name="Salamov A."/>
            <person name="Salih N.S."/>
            <person name="Samson R.A."/>
            <person name="Sandor E."/>
            <person name="Sanguinetti M."/>
            <person name="Schuetze T."/>
            <person name="Sepcic K."/>
            <person name="Shelest E."/>
            <person name="Sherlock G."/>
            <person name="Sophianopoulou V."/>
            <person name="Squina F.M."/>
            <person name="Sun H."/>
            <person name="Susca A."/>
            <person name="Todd R.B."/>
            <person name="Tsang A."/>
            <person name="Unkles S.E."/>
            <person name="van de Wiele N."/>
            <person name="van Rossen-Uffink D."/>
            <person name="Oliveira J.V."/>
            <person name="Vesth T.C."/>
            <person name="Visser J."/>
            <person name="Yu J.-H."/>
            <person name="Zhou M."/>
            <person name="Andersen M.R."/>
            <person name="Archer D.B."/>
            <person name="Baker S.E."/>
            <person name="Benoit I."/>
            <person name="Brakhage A.A."/>
            <person name="Braus G.H."/>
            <person name="Fischer R."/>
            <person name="Frisvad J.C."/>
            <person name="Goldman G.H."/>
            <person name="Houbraken J."/>
            <person name="Oakley B."/>
            <person name="Pocsi I."/>
            <person name="Scazzocchio C."/>
            <person name="Seiboth B."/>
            <person name="vanKuyk P.A."/>
            <person name="Wortman J."/>
            <person name="Dyer P.S."/>
            <person name="Grigoriev I.V."/>
        </authorList>
    </citation>
    <scope>NUCLEOTIDE SEQUENCE [LARGE SCALE GENOMIC DNA]</scope>
    <source>
        <strain evidence="10">CBS 583.65</strain>
    </source>
</reference>
<keyword evidence="3 7" id="KW-0812">Transmembrane</keyword>
<evidence type="ECO:0000256" key="1">
    <source>
        <dbReference type="ARBA" id="ARBA00004141"/>
    </source>
</evidence>
<dbReference type="RefSeq" id="XP_040670101.1">
    <property type="nucleotide sequence ID" value="XM_040812913.1"/>
</dbReference>
<feature type="transmembrane region" description="Helical" evidence="7">
    <location>
        <begin position="75"/>
        <end position="99"/>
    </location>
</feature>
<keyword evidence="4 7" id="KW-1133">Transmembrane helix</keyword>